<keyword evidence="6" id="KW-1133">Transmembrane helix</keyword>
<dbReference type="PANTHER" id="PTHR45798">
    <property type="entry name" value="RING-H2 FINGER PROTEIN ATL61-RELATED-RELATED"/>
    <property type="match status" value="1"/>
</dbReference>
<dbReference type="GO" id="GO:0008270">
    <property type="term" value="F:zinc ion binding"/>
    <property type="evidence" value="ECO:0007669"/>
    <property type="project" value="UniProtKB-KW"/>
</dbReference>
<keyword evidence="9" id="KW-1185">Reference proteome</keyword>
<dbReference type="Proteomes" id="UP001295423">
    <property type="component" value="Unassembled WGS sequence"/>
</dbReference>
<dbReference type="AlphaFoldDB" id="A0AAD2FHR9"/>
<evidence type="ECO:0000256" key="3">
    <source>
        <dbReference type="ARBA" id="ARBA00022833"/>
    </source>
</evidence>
<keyword evidence="6" id="KW-0472">Membrane</keyword>
<proteinExistence type="predicted"/>
<accession>A0AAD2FHR9</accession>
<dbReference type="InterPro" id="IPR001841">
    <property type="entry name" value="Znf_RING"/>
</dbReference>
<dbReference type="SMART" id="SM00184">
    <property type="entry name" value="RING"/>
    <property type="match status" value="1"/>
</dbReference>
<comment type="caution">
    <text evidence="8">The sequence shown here is derived from an EMBL/GenBank/DDBJ whole genome shotgun (WGS) entry which is preliminary data.</text>
</comment>
<evidence type="ECO:0000256" key="2">
    <source>
        <dbReference type="ARBA" id="ARBA00022771"/>
    </source>
</evidence>
<feature type="compositionally biased region" description="Low complexity" evidence="5">
    <location>
        <begin position="108"/>
        <end position="120"/>
    </location>
</feature>
<dbReference type="Gene3D" id="3.30.40.10">
    <property type="entry name" value="Zinc/RING finger domain, C3HC4 (zinc finger)"/>
    <property type="match status" value="1"/>
</dbReference>
<name>A0AAD2FHR9_9STRA</name>
<protein>
    <recommendedName>
        <fullName evidence="7">RING-type domain-containing protein</fullName>
    </recommendedName>
</protein>
<evidence type="ECO:0000256" key="5">
    <source>
        <dbReference type="SAM" id="MobiDB-lite"/>
    </source>
</evidence>
<gene>
    <name evidence="8" type="ORF">CYCCA115_LOCUS6622</name>
</gene>
<dbReference type="InterPro" id="IPR052788">
    <property type="entry name" value="RING-type_E3_ligase_ATL"/>
</dbReference>
<dbReference type="EMBL" id="CAKOGP040000802">
    <property type="protein sequence ID" value="CAJ1939516.1"/>
    <property type="molecule type" value="Genomic_DNA"/>
</dbReference>
<evidence type="ECO:0000256" key="1">
    <source>
        <dbReference type="ARBA" id="ARBA00022723"/>
    </source>
</evidence>
<dbReference type="PANTHER" id="PTHR45798:SF97">
    <property type="entry name" value="ALCOHOL-SENSITIVE RING FINGER PROTEIN 1"/>
    <property type="match status" value="1"/>
</dbReference>
<sequence length="248" mass="28091">MMEDSISRHLRSLRHLSRCSTNSNRHPCHARALEAIDIIPGANSNSNQDEDEPAVSTFTVIIIAICVLFVLGVVLMGYCAFQKGSNYDPEQASQTRRPGARRTAVVRNTTTDNTTNNNNNVPQSNDERPPDPRRMEKITVSLYYGTIHSGDDDQMKMRKASSGRFTKKKTKFEPRQPNPEDECPICCDDFSPGEAYVISKACNHMYHKRCIEQWTVDERKDDCPVCRQSFLPSSALPPPMMPPNSRRR</sequence>
<feature type="region of interest" description="Disordered" evidence="5">
    <location>
        <begin position="86"/>
        <end position="133"/>
    </location>
</feature>
<dbReference type="SUPFAM" id="SSF57850">
    <property type="entry name" value="RING/U-box"/>
    <property type="match status" value="1"/>
</dbReference>
<keyword evidence="1" id="KW-0479">Metal-binding</keyword>
<evidence type="ECO:0000256" key="4">
    <source>
        <dbReference type="PROSITE-ProRule" id="PRU00175"/>
    </source>
</evidence>
<evidence type="ECO:0000259" key="7">
    <source>
        <dbReference type="PROSITE" id="PS50089"/>
    </source>
</evidence>
<keyword evidence="3" id="KW-0862">Zinc</keyword>
<feature type="domain" description="RING-type" evidence="7">
    <location>
        <begin position="183"/>
        <end position="227"/>
    </location>
</feature>
<dbReference type="Pfam" id="PF13639">
    <property type="entry name" value="zf-RING_2"/>
    <property type="match status" value="1"/>
</dbReference>
<keyword evidence="2 4" id="KW-0863">Zinc-finger</keyword>
<evidence type="ECO:0000313" key="9">
    <source>
        <dbReference type="Proteomes" id="UP001295423"/>
    </source>
</evidence>
<organism evidence="8 9">
    <name type="scientific">Cylindrotheca closterium</name>
    <dbReference type="NCBI Taxonomy" id="2856"/>
    <lineage>
        <taxon>Eukaryota</taxon>
        <taxon>Sar</taxon>
        <taxon>Stramenopiles</taxon>
        <taxon>Ochrophyta</taxon>
        <taxon>Bacillariophyta</taxon>
        <taxon>Bacillariophyceae</taxon>
        <taxon>Bacillariophycidae</taxon>
        <taxon>Bacillariales</taxon>
        <taxon>Bacillariaceae</taxon>
        <taxon>Cylindrotheca</taxon>
    </lineage>
</organism>
<evidence type="ECO:0000313" key="8">
    <source>
        <dbReference type="EMBL" id="CAJ1939516.1"/>
    </source>
</evidence>
<reference evidence="8" key="1">
    <citation type="submission" date="2023-08" db="EMBL/GenBank/DDBJ databases">
        <authorList>
            <person name="Audoor S."/>
            <person name="Bilcke G."/>
        </authorList>
    </citation>
    <scope>NUCLEOTIDE SEQUENCE</scope>
</reference>
<feature type="region of interest" description="Disordered" evidence="5">
    <location>
        <begin position="160"/>
        <end position="179"/>
    </location>
</feature>
<evidence type="ECO:0000256" key="6">
    <source>
        <dbReference type="SAM" id="Phobius"/>
    </source>
</evidence>
<feature type="transmembrane region" description="Helical" evidence="6">
    <location>
        <begin position="58"/>
        <end position="81"/>
    </location>
</feature>
<keyword evidence="6" id="KW-0812">Transmembrane</keyword>
<feature type="compositionally biased region" description="Basic residues" evidence="5">
    <location>
        <begin position="160"/>
        <end position="170"/>
    </location>
</feature>
<dbReference type="PROSITE" id="PS50089">
    <property type="entry name" value="ZF_RING_2"/>
    <property type="match status" value="1"/>
</dbReference>
<dbReference type="InterPro" id="IPR013083">
    <property type="entry name" value="Znf_RING/FYVE/PHD"/>
</dbReference>